<sequence>MTKIIGNITHYLYKNKDNGYSIAKIVIEDGKEVIITGYFPELAKDVSYEFEVEEVSHPKYGVQWKVNSFSKADVQNKEGLIAYLSSDLFTGIGPMRARKIVDTLGDDAIIKILEDKNVLKDIGLNPLQIERFYQQLFQNQVVEETLVKLYGYGLTSRMAMKLFNKYGSETLKVLKSNPYKLIDDIEGVGFVRADEIAKLFDISETDERRIEAAVLFACHTYSFKKGDTYITEKQLIQSSKMVLGQIQEDYIINAVVRLVDQERLIKNNQRYYIKFIYEAEQAISKDIKRLIHRDQTSIIKQELSTYIGIVEKILQISYTEKQVEAIKEALNSPISVITGGPGTGKTTVIRGIIEVYARLYDLDLASDKIQEHIALIAPTGRAARRMKDVMGIPAQTIHRQLGYNYEGHFLFDDVYQLPQKLIVIDESSMIDVFLANQLFKSISNESIVIIVGDKDQLPSVGPGHVLGDILSSQIVTVIELNEIHRQAKNSGIIRLATAINQQSLNKEVLTDSNDLTFISSNQDDMMDLIIDAVDQALDANYDLIEDVQILVPMYRGPIGIDQINKVMQKHFHPKTAKNIQYADKTYYVGDKVIQLVNSPERGIMNGDIGYIHDMTKTATNDDLIAVMFDGNKVFYHKPDLEELNLAYAISIHKSQGSEYAIVIMPLANGYQVMLRKELLYTGITRTKSHLSLIGALGLIEKSANILNEKRQTALKSFLVEEDIQLETNEDELSPFDFLDE</sequence>
<evidence type="ECO:0000256" key="3">
    <source>
        <dbReference type="HAMAP-Rule" id="MF_01488"/>
    </source>
</evidence>
<feature type="domain" description="ATP-dependent RecD2 DNA helicase SH3" evidence="6">
    <location>
        <begin position="563"/>
        <end position="619"/>
    </location>
</feature>
<accession>U4KT83</accession>
<dbReference type="InterPro" id="IPR027785">
    <property type="entry name" value="UvrD-like_helicase_C"/>
</dbReference>
<reference evidence="8 9" key="1">
    <citation type="journal article" date="2013" name="J. Mol. Microbiol. Biotechnol.">
        <title>Analysis of the Complete Genomes of Acholeplasma brassicae , A. palmae and A. laidlawii and Their Comparison to the Obligate Parasites from ' Candidatus Phytoplasma'.</title>
        <authorList>
            <person name="Kube M."/>
            <person name="Siewert C."/>
            <person name="Migdoll A.M."/>
            <person name="Duduk B."/>
            <person name="Holz S."/>
            <person name="Rabus R."/>
            <person name="Seemuller E."/>
            <person name="Mitrovic J."/>
            <person name="Muller I."/>
            <person name="Buttner C."/>
            <person name="Reinhardt R."/>
        </authorList>
    </citation>
    <scope>NUCLEOTIDE SEQUENCE [LARGE SCALE GENOMIC DNA]</scope>
    <source>
        <strain evidence="9">0502</strain>
    </source>
</reference>
<keyword evidence="3 8" id="KW-0378">Hydrolase</keyword>
<dbReference type="PANTHER" id="PTHR43788">
    <property type="entry name" value="DNA2/NAM7 HELICASE FAMILY MEMBER"/>
    <property type="match status" value="1"/>
</dbReference>
<comment type="similarity">
    <text evidence="3">Belongs to the RecD family. RecD2 subfamily.</text>
</comment>
<dbReference type="GO" id="GO:0006310">
    <property type="term" value="P:DNA recombination"/>
    <property type="evidence" value="ECO:0007669"/>
    <property type="project" value="InterPro"/>
</dbReference>
<gene>
    <name evidence="8" type="primary">recD</name>
    <name evidence="3" type="synonym">recD2</name>
    <name evidence="8" type="ORF">BN85312180</name>
</gene>
<feature type="binding site" evidence="3">
    <location>
        <begin position="342"/>
        <end position="346"/>
    </location>
    <ligand>
        <name>ATP</name>
        <dbReference type="ChEBI" id="CHEBI:30616"/>
    </ligand>
</feature>
<dbReference type="EMBL" id="FO681348">
    <property type="protein sequence ID" value="CCV66239.1"/>
    <property type="molecule type" value="Genomic_DNA"/>
</dbReference>
<dbReference type="InterPro" id="IPR006345">
    <property type="entry name" value="RecD2"/>
</dbReference>
<keyword evidence="3" id="KW-0413">Isomerase</keyword>
<dbReference type="Gene3D" id="1.10.10.2220">
    <property type="match status" value="1"/>
</dbReference>
<feature type="domain" description="ATP-dependent RecD2 DNA helicase OB-fold" evidence="7">
    <location>
        <begin position="1"/>
        <end position="71"/>
    </location>
</feature>
<dbReference type="Pfam" id="PF23139">
    <property type="entry name" value="OB_YrrC"/>
    <property type="match status" value="1"/>
</dbReference>
<dbReference type="InterPro" id="IPR027417">
    <property type="entry name" value="P-loop_NTPase"/>
</dbReference>
<evidence type="ECO:0000313" key="9">
    <source>
        <dbReference type="Proteomes" id="UP000032737"/>
    </source>
</evidence>
<dbReference type="GO" id="GO:0009338">
    <property type="term" value="C:exodeoxyribonuclease V complex"/>
    <property type="evidence" value="ECO:0007669"/>
    <property type="project" value="TreeGrafter"/>
</dbReference>
<dbReference type="SUPFAM" id="SSF52540">
    <property type="entry name" value="P-loop containing nucleoside triphosphate hydrolases"/>
    <property type="match status" value="2"/>
</dbReference>
<dbReference type="RefSeq" id="WP_030005099.1">
    <property type="nucleotide sequence ID" value="NC_022549.1"/>
</dbReference>
<dbReference type="HAMAP" id="MF_01488">
    <property type="entry name" value="RecD2"/>
    <property type="match status" value="1"/>
</dbReference>
<protein>
    <recommendedName>
        <fullName evidence="3">ATP-dependent RecD2 DNA helicase</fullName>
        <ecNumber evidence="3">5.6.2.3</ecNumber>
    </recommendedName>
    <alternativeName>
        <fullName evidence="3">DNA 5'-3' helicase subunit RecD2</fullName>
    </alternativeName>
</protein>
<dbReference type="PANTHER" id="PTHR43788:SF6">
    <property type="entry name" value="DNA HELICASE B"/>
    <property type="match status" value="1"/>
</dbReference>
<name>U4KT83_9MOLU</name>
<keyword evidence="1 3" id="KW-0547">Nucleotide-binding</keyword>
<comment type="function">
    <text evidence="3">DNA-dependent ATPase and ATP-dependent 5'-3' DNA helicase. Has no activity on blunt DNA or DNA with 3'-overhangs, requires at least 10 bases of 5'-ssDNA for helicase activity.</text>
</comment>
<proteinExistence type="inferred from homology"/>
<dbReference type="GO" id="GO:0043139">
    <property type="term" value="F:5'-3' DNA helicase activity"/>
    <property type="evidence" value="ECO:0007669"/>
    <property type="project" value="UniProtKB-UniRule"/>
</dbReference>
<dbReference type="Gene3D" id="3.40.50.300">
    <property type="entry name" value="P-loop containing nucleotide triphosphate hydrolases"/>
    <property type="match status" value="2"/>
</dbReference>
<keyword evidence="3" id="KW-0238">DNA-binding</keyword>
<evidence type="ECO:0000313" key="8">
    <source>
        <dbReference type="EMBL" id="CCV66239.1"/>
    </source>
</evidence>
<evidence type="ECO:0000256" key="2">
    <source>
        <dbReference type="ARBA" id="ARBA00022840"/>
    </source>
</evidence>
<feature type="domain" description="UvrD-like helicase C-terminal" evidence="4">
    <location>
        <begin position="645"/>
        <end position="693"/>
    </location>
</feature>
<dbReference type="GO" id="GO:0005524">
    <property type="term" value="F:ATP binding"/>
    <property type="evidence" value="ECO:0007669"/>
    <property type="project" value="UniProtKB-UniRule"/>
</dbReference>
<dbReference type="Pfam" id="PF13538">
    <property type="entry name" value="UvrD_C_2"/>
    <property type="match status" value="1"/>
</dbReference>
<keyword evidence="3" id="KW-0347">Helicase</keyword>
<feature type="domain" description="ATP-dependent RecD2 DNA helicase-like helix-hairpin-helix" evidence="5">
    <location>
        <begin position="139"/>
        <end position="229"/>
    </location>
</feature>
<dbReference type="InterPro" id="IPR050534">
    <property type="entry name" value="Coronavir_polyprotein_1ab"/>
</dbReference>
<keyword evidence="8" id="KW-0540">Nuclease</keyword>
<evidence type="ECO:0000259" key="6">
    <source>
        <dbReference type="Pfam" id="PF18335"/>
    </source>
</evidence>
<keyword evidence="8" id="KW-0269">Exonuclease</keyword>
<dbReference type="Proteomes" id="UP000032737">
    <property type="component" value="Chromosome"/>
</dbReference>
<dbReference type="KEGG" id="abra:BN85312180"/>
<dbReference type="CDD" id="cd17933">
    <property type="entry name" value="DEXSc_RecD-like"/>
    <property type="match status" value="1"/>
</dbReference>
<evidence type="ECO:0000259" key="4">
    <source>
        <dbReference type="Pfam" id="PF13538"/>
    </source>
</evidence>
<dbReference type="Gene3D" id="2.30.30.940">
    <property type="match status" value="1"/>
</dbReference>
<comment type="catalytic activity">
    <reaction evidence="3">
        <text>ATP + H2O = ADP + phosphate + H(+)</text>
        <dbReference type="Rhea" id="RHEA:13065"/>
        <dbReference type="ChEBI" id="CHEBI:15377"/>
        <dbReference type="ChEBI" id="CHEBI:15378"/>
        <dbReference type="ChEBI" id="CHEBI:30616"/>
        <dbReference type="ChEBI" id="CHEBI:43474"/>
        <dbReference type="ChEBI" id="CHEBI:456216"/>
        <dbReference type="EC" id="5.6.2.3"/>
    </reaction>
</comment>
<dbReference type="Pfam" id="PF18335">
    <property type="entry name" value="SH3_13"/>
    <property type="match status" value="1"/>
</dbReference>
<keyword evidence="2 3" id="KW-0067">ATP-binding</keyword>
<keyword evidence="9" id="KW-1185">Reference proteome</keyword>
<dbReference type="GO" id="GO:0004527">
    <property type="term" value="F:exonuclease activity"/>
    <property type="evidence" value="ECO:0007669"/>
    <property type="project" value="UniProtKB-KW"/>
</dbReference>
<dbReference type="Pfam" id="PF13245">
    <property type="entry name" value="AAA_19"/>
    <property type="match status" value="1"/>
</dbReference>
<dbReference type="OrthoDB" id="9803432at2"/>
<dbReference type="GO" id="GO:0003677">
    <property type="term" value="F:DNA binding"/>
    <property type="evidence" value="ECO:0007669"/>
    <property type="project" value="UniProtKB-UniRule"/>
</dbReference>
<dbReference type="InterPro" id="IPR041451">
    <property type="entry name" value="RecD2_SH13"/>
</dbReference>
<evidence type="ECO:0000259" key="7">
    <source>
        <dbReference type="Pfam" id="PF23139"/>
    </source>
</evidence>
<dbReference type="STRING" id="61635.BN85312180"/>
<dbReference type="InterPro" id="IPR029493">
    <property type="entry name" value="RecD2-like_HHH"/>
</dbReference>
<evidence type="ECO:0000259" key="5">
    <source>
        <dbReference type="Pfam" id="PF14490"/>
    </source>
</evidence>
<dbReference type="HOGENOM" id="CLU_007524_0_1_14"/>
<evidence type="ECO:0000256" key="1">
    <source>
        <dbReference type="ARBA" id="ARBA00022741"/>
    </source>
</evidence>
<dbReference type="Pfam" id="PF14490">
    <property type="entry name" value="HHH_RecD2"/>
    <property type="match status" value="1"/>
</dbReference>
<dbReference type="InterPro" id="IPR055446">
    <property type="entry name" value="RecD2_N_OB"/>
</dbReference>
<dbReference type="NCBIfam" id="TIGR01448">
    <property type="entry name" value="recD_rel"/>
    <property type="match status" value="1"/>
</dbReference>
<dbReference type="EC" id="5.6.2.3" evidence="3"/>
<organism evidence="8 9">
    <name type="scientific">Acholeplasma brassicae</name>
    <dbReference type="NCBI Taxonomy" id="61635"/>
    <lineage>
        <taxon>Bacteria</taxon>
        <taxon>Bacillati</taxon>
        <taxon>Mycoplasmatota</taxon>
        <taxon>Mollicutes</taxon>
        <taxon>Acholeplasmatales</taxon>
        <taxon>Acholeplasmataceae</taxon>
        <taxon>Acholeplasma</taxon>
    </lineage>
</organism>
<dbReference type="GO" id="GO:0017116">
    <property type="term" value="F:single-stranded DNA helicase activity"/>
    <property type="evidence" value="ECO:0007669"/>
    <property type="project" value="TreeGrafter"/>
</dbReference>
<dbReference type="AlphaFoldDB" id="U4KT83"/>
<dbReference type="CDD" id="cd18809">
    <property type="entry name" value="SF1_C_RecD"/>
    <property type="match status" value="1"/>
</dbReference>
<dbReference type="GO" id="GO:0016887">
    <property type="term" value="F:ATP hydrolysis activity"/>
    <property type="evidence" value="ECO:0007669"/>
    <property type="project" value="RHEA"/>
</dbReference>